<accession>A0ABT2ZHX2</accession>
<dbReference type="Pfam" id="PF00903">
    <property type="entry name" value="Glyoxalase"/>
    <property type="match status" value="1"/>
</dbReference>
<keyword evidence="4" id="KW-1185">Reference proteome</keyword>
<reference evidence="3 4" key="1">
    <citation type="submission" date="2022-10" db="EMBL/GenBank/DDBJ databases">
        <title>Defluviimonas sp. nov., isolated from ocean surface water.</title>
        <authorList>
            <person name="He W."/>
            <person name="Wang L."/>
            <person name="Zhang D.-F."/>
        </authorList>
    </citation>
    <scope>NUCLEOTIDE SEQUENCE [LARGE SCALE GENOMIC DNA]</scope>
    <source>
        <strain evidence="3 4">WL0002</strain>
    </source>
</reference>
<gene>
    <name evidence="3" type="ORF">OEW28_17085</name>
</gene>
<dbReference type="Gene3D" id="3.10.180.10">
    <property type="entry name" value="2,3-Dihydroxybiphenyl 1,2-Dioxygenase, domain 1"/>
    <property type="match status" value="1"/>
</dbReference>
<dbReference type="InterPro" id="IPR004360">
    <property type="entry name" value="Glyas_Fos-R_dOase_dom"/>
</dbReference>
<comment type="caution">
    <text evidence="3">The sequence shown here is derived from an EMBL/GenBank/DDBJ whole genome shotgun (WGS) entry which is preliminary data.</text>
</comment>
<dbReference type="InterPro" id="IPR029068">
    <property type="entry name" value="Glyas_Bleomycin-R_OHBP_Dase"/>
</dbReference>
<evidence type="ECO:0000313" key="3">
    <source>
        <dbReference type="EMBL" id="MCV2870331.1"/>
    </source>
</evidence>
<evidence type="ECO:0000313" key="4">
    <source>
        <dbReference type="Proteomes" id="UP001652542"/>
    </source>
</evidence>
<dbReference type="InterPro" id="IPR037523">
    <property type="entry name" value="VOC_core"/>
</dbReference>
<dbReference type="SUPFAM" id="SSF54593">
    <property type="entry name" value="Glyoxalase/Bleomycin resistance protein/Dihydroxybiphenyl dioxygenase"/>
    <property type="match status" value="1"/>
</dbReference>
<evidence type="ECO:0000256" key="1">
    <source>
        <dbReference type="ARBA" id="ARBA00022723"/>
    </source>
</evidence>
<protein>
    <submittedName>
        <fullName evidence="3">VOC family protein</fullName>
    </submittedName>
</protein>
<dbReference type="PANTHER" id="PTHR43048:SF6">
    <property type="entry name" value="BLR8189 PROTEIN"/>
    <property type="match status" value="1"/>
</dbReference>
<dbReference type="RefSeq" id="WP_263736002.1">
    <property type="nucleotide sequence ID" value="NZ_JAOWKY010000005.1"/>
</dbReference>
<dbReference type="InterPro" id="IPR051785">
    <property type="entry name" value="MMCE/EMCE_epimerase"/>
</dbReference>
<evidence type="ECO:0000259" key="2">
    <source>
        <dbReference type="PROSITE" id="PS51819"/>
    </source>
</evidence>
<organism evidence="3 4">
    <name type="scientific">Albidovulum marisflavi</name>
    <dbReference type="NCBI Taxonomy" id="2984159"/>
    <lineage>
        <taxon>Bacteria</taxon>
        <taxon>Pseudomonadati</taxon>
        <taxon>Pseudomonadota</taxon>
        <taxon>Alphaproteobacteria</taxon>
        <taxon>Rhodobacterales</taxon>
        <taxon>Paracoccaceae</taxon>
        <taxon>Albidovulum</taxon>
    </lineage>
</organism>
<keyword evidence="1" id="KW-0479">Metal-binding</keyword>
<dbReference type="PANTHER" id="PTHR43048">
    <property type="entry name" value="METHYLMALONYL-COA EPIMERASE"/>
    <property type="match status" value="1"/>
</dbReference>
<sequence>MSSILGLHHIGFTVPDMEEAVSFFRDVFGAVTIMECGSVDVDDDFMARHLGVPKGVKIADQRVIQVGRGGSLELFEYSGVAGEQRLKHNGEVGAMHIAFEVDDAHAVAERMRAAGVDLLEGPTLIESGPMENLVWLYLRAPWGQYLEIVSNNGPLGYEAAGGPTLWTPAAGS</sequence>
<dbReference type="EMBL" id="JAOWKY010000005">
    <property type="protein sequence ID" value="MCV2870331.1"/>
    <property type="molecule type" value="Genomic_DNA"/>
</dbReference>
<dbReference type="PROSITE" id="PS51819">
    <property type="entry name" value="VOC"/>
    <property type="match status" value="1"/>
</dbReference>
<proteinExistence type="predicted"/>
<dbReference type="Proteomes" id="UP001652542">
    <property type="component" value="Unassembled WGS sequence"/>
</dbReference>
<name>A0ABT2ZHX2_9RHOB</name>
<feature type="domain" description="VOC" evidence="2">
    <location>
        <begin position="6"/>
        <end position="151"/>
    </location>
</feature>